<evidence type="ECO:0000313" key="2">
    <source>
        <dbReference type="Proteomes" id="UP000007838"/>
    </source>
</evidence>
<reference evidence="1 2" key="1">
    <citation type="journal article" date="2011" name="Stand. Genomic Sci.">
        <title>Complete genome of the onion pathogen Enterobacter cloacae EcWSU1.</title>
        <authorList>
            <person name="Humann J.L."/>
            <person name="Wildung M."/>
            <person name="Cheng C.H."/>
            <person name="Lee T."/>
            <person name="Stewart J.E."/>
            <person name="Drew J.C."/>
            <person name="Triplett E.W."/>
            <person name="Main D."/>
            <person name="Schroeder B.K."/>
        </authorList>
    </citation>
    <scope>NUCLEOTIDE SEQUENCE [LARGE SCALE GENOMIC DNA]</scope>
    <source>
        <strain evidence="1 2">EcWSU1</strain>
    </source>
</reference>
<dbReference type="Proteomes" id="UP000007838">
    <property type="component" value="Chromosome"/>
</dbReference>
<name>G8LNH7_9ENTR</name>
<accession>G8LNH7</accession>
<gene>
    <name evidence="1" type="ORF">EcWSU1_00809</name>
</gene>
<evidence type="ECO:0000313" key="1">
    <source>
        <dbReference type="EMBL" id="AEW72249.1"/>
    </source>
</evidence>
<organism evidence="1 2">
    <name type="scientific">Enterobacter ludwigii</name>
    <dbReference type="NCBI Taxonomy" id="299767"/>
    <lineage>
        <taxon>Bacteria</taxon>
        <taxon>Pseudomonadati</taxon>
        <taxon>Pseudomonadota</taxon>
        <taxon>Gammaproteobacteria</taxon>
        <taxon>Enterobacterales</taxon>
        <taxon>Enterobacteriaceae</taxon>
        <taxon>Enterobacter</taxon>
        <taxon>Enterobacter cloacae complex</taxon>
    </lineage>
</organism>
<proteinExistence type="predicted"/>
<dbReference type="HOGENOM" id="CLU_1033413_0_0_6"/>
<dbReference type="KEGG" id="eec:EcWSU1_00809"/>
<dbReference type="AlphaFoldDB" id="G8LNH7"/>
<dbReference type="EMBL" id="CP002886">
    <property type="protein sequence ID" value="AEW72249.1"/>
    <property type="molecule type" value="Genomic_DNA"/>
</dbReference>
<protein>
    <submittedName>
        <fullName evidence="1">Uncharacterized protein</fullName>
    </submittedName>
</protein>
<sequence>MRLPALNSAAVKHFVGFLVNFVRLISLYELLHVFRIFVVFASHDQVYIRGVFVFNEDTVFRWRQANLAGVRGVDNGQGNLRVVERTWQLWGFQLNNFQIFRILGDIQNGWQQANTVFQLNQAHFLQQQQGTAKVGWVVRDGNLRAWLQFVQRFNFLGVTGNRVNKGVTHTHQFIAAILDLLIQVRFVLEGVGVDIAFAQRFVRQNVIVKGHQLNVQTILLFRDFLRDFSNLLFCTHDNAHFDVVWIFFVLTATHQCQRADQRAYRCKGL</sequence>